<reference evidence="3" key="1">
    <citation type="submission" date="2016-10" db="EMBL/GenBank/DDBJ databases">
        <authorList>
            <person name="Varghese N."/>
            <person name="Submissions S."/>
        </authorList>
    </citation>
    <scope>NUCLEOTIDE SEQUENCE [LARGE SCALE GENOMIC DNA]</scope>
    <source>
        <strain evidence="3">DSM 43163</strain>
    </source>
</reference>
<feature type="region of interest" description="Disordered" evidence="1">
    <location>
        <begin position="336"/>
        <end position="370"/>
    </location>
</feature>
<dbReference type="AlphaFoldDB" id="A0A1H6D6M2"/>
<dbReference type="InterPro" id="IPR036322">
    <property type="entry name" value="WD40_repeat_dom_sf"/>
</dbReference>
<dbReference type="Pfam" id="PF13646">
    <property type="entry name" value="HEAT_2"/>
    <property type="match status" value="1"/>
</dbReference>
<dbReference type="RefSeq" id="WP_103941157.1">
    <property type="nucleotide sequence ID" value="NZ_FNVO01000013.1"/>
</dbReference>
<proteinExistence type="predicted"/>
<dbReference type="InterPro" id="IPR016024">
    <property type="entry name" value="ARM-type_fold"/>
</dbReference>
<evidence type="ECO:0000256" key="1">
    <source>
        <dbReference type="SAM" id="MobiDB-lite"/>
    </source>
</evidence>
<dbReference type="Proteomes" id="UP000236723">
    <property type="component" value="Unassembled WGS sequence"/>
</dbReference>
<dbReference type="Gene3D" id="2.130.10.10">
    <property type="entry name" value="YVTN repeat-like/Quinoprotein amine dehydrogenase"/>
    <property type="match status" value="1"/>
</dbReference>
<name>A0A1H6D6M2_9ACTN</name>
<organism evidence="2 3">
    <name type="scientific">Thermomonospora echinospora</name>
    <dbReference type="NCBI Taxonomy" id="1992"/>
    <lineage>
        <taxon>Bacteria</taxon>
        <taxon>Bacillati</taxon>
        <taxon>Actinomycetota</taxon>
        <taxon>Actinomycetes</taxon>
        <taxon>Streptosporangiales</taxon>
        <taxon>Thermomonosporaceae</taxon>
        <taxon>Thermomonospora</taxon>
    </lineage>
</organism>
<protein>
    <submittedName>
        <fullName evidence="2">HEAT repeat-containing protein</fullName>
    </submittedName>
</protein>
<dbReference type="OrthoDB" id="3458073at2"/>
<dbReference type="SUPFAM" id="SSF50978">
    <property type="entry name" value="WD40 repeat-like"/>
    <property type="match status" value="1"/>
</dbReference>
<dbReference type="Gene3D" id="1.25.10.10">
    <property type="entry name" value="Leucine-rich Repeat Variant"/>
    <property type="match status" value="3"/>
</dbReference>
<dbReference type="Pfam" id="PF00400">
    <property type="entry name" value="WD40"/>
    <property type="match status" value="1"/>
</dbReference>
<dbReference type="InterPro" id="IPR011989">
    <property type="entry name" value="ARM-like"/>
</dbReference>
<dbReference type="InterPro" id="IPR001680">
    <property type="entry name" value="WD40_rpt"/>
</dbReference>
<dbReference type="InterPro" id="IPR015943">
    <property type="entry name" value="WD40/YVTN_repeat-like_dom_sf"/>
</dbReference>
<keyword evidence="3" id="KW-1185">Reference proteome</keyword>
<dbReference type="PROSITE" id="PS50077">
    <property type="entry name" value="HEAT_REPEAT"/>
    <property type="match status" value="1"/>
</dbReference>
<dbReference type="SUPFAM" id="SSF48371">
    <property type="entry name" value="ARM repeat"/>
    <property type="match status" value="1"/>
</dbReference>
<evidence type="ECO:0000313" key="3">
    <source>
        <dbReference type="Proteomes" id="UP000236723"/>
    </source>
</evidence>
<accession>A0A1H6D6M2</accession>
<evidence type="ECO:0000313" key="2">
    <source>
        <dbReference type="EMBL" id="SEG80734.1"/>
    </source>
</evidence>
<gene>
    <name evidence="2" type="ORF">SAMN04489712_113142</name>
</gene>
<sequence length="1185" mass="126632">MSKIIDYGRFAERLARVMPRWDERERMPQAEFAAHLADTGPRWELLREFQQEWGYEPPGGAPSWPRWSEDAHKEYLRRLKAEATGEEEDDEFAGVDLALPIPRALDEWWDLPFNSFTYQPRLYWTNPEWPPTVRPDPSGYGVSEGLPEDNPFVGPGEDLRVCVFKAEYQYCNEWGYPAAEAHLADPRVLVSTEDGWVVQSGSISEFFLHLALERLPPHFGWTLEFTYGDLKEDPGLVERVRAAYPEMGLRPWRELAQEAYTYGAPDAIIRHDVGEGDYPLRVFGRNRAALEQVVRTLGVEPTEEMFSPPYYEGAWLDLAPITLAVGDADDEGRWKVRESRTQPPVTLPDGPAPLGRPVETPVAGPGDPAEMSDGPEAIGPGGPVRAADDSHDLVTAVGRDGGLLAAGGRDGGVRVWWDGDERGHALHNGPVTALACFNVPGGAPVVLSGDERGALRLWDVRREPLARQYARRAAPVVAVAAGKPPTGLAFAAAWADGLVRLWDVDSGESADLKLGTGIGALELGDDGTLTVGGGHGTVVLELSPQRLWPRRDLVLRLEETDWDGLEAAEGTAGELPDEILTVAFGREREAEEALRKVRRAIHRPGAAFPATAPAAAVLLDVAAGPACQVRVSVLSLLSNVADVLTDDEMPTGESAVRRLAQATFEAVEARVPMLLGLLDDPDPLVRGAVAVVLSSFPGHRPPLVPVLRERVAGETDPGAAGAMVICVGVLARDSGEPVVEWLTGLLAEEHSHEVRIAAALALLELDLEEYPDGLAPAIAEAGRESALDAQLWTGSKSGAELLYSMMSIRLPAQVDFVRFGLAAPGVSTVVRTVEHAGLSMRRWRAAPERMLPLLAELLHEEEPQIRAAAVTEISKAGPAVAAMADALVPLLGDEDETVAAGALEALARVGDSRCLPVLIGSGMRRCSEYAVAGMAAHATELLPHLRAFLGASSGAGPGADLGAAGHEDARLTAVLHGLRHWNVAPLLPELLGLLERGVAVADVASLLAGLGAAASDAVPALRARLDDDIPQIRRDAAWALWWITGDAGEPLRVLGPCLSETLDDTTAQRLFDLGTAAAPAAPLVEPLLEDERTAGAAACVLYRSTGDTERTLPHLTAAVAATPVGMLAIRCLTEIGSPAAATIPALQRIAGSAYVQATAPEDDLIATDLTYRDLAATALARVTGP</sequence>
<dbReference type="InterPro" id="IPR021133">
    <property type="entry name" value="HEAT_type_2"/>
</dbReference>
<dbReference type="EMBL" id="FNVO01000013">
    <property type="protein sequence ID" value="SEG80734.1"/>
    <property type="molecule type" value="Genomic_DNA"/>
</dbReference>